<proteinExistence type="predicted"/>
<evidence type="ECO:0000256" key="1">
    <source>
        <dbReference type="SAM" id="MobiDB-lite"/>
    </source>
</evidence>
<dbReference type="AlphaFoldDB" id="A0A6A4VXU7"/>
<name>A0A6A4VXU7_AMPAM</name>
<keyword evidence="3" id="KW-1185">Reference proteome</keyword>
<feature type="region of interest" description="Disordered" evidence="1">
    <location>
        <begin position="76"/>
        <end position="108"/>
    </location>
</feature>
<reference evidence="2 3" key="1">
    <citation type="submission" date="2019-07" db="EMBL/GenBank/DDBJ databases">
        <title>Draft genome assembly of a fouling barnacle, Amphibalanus amphitrite (Darwin, 1854): The first reference genome for Thecostraca.</title>
        <authorList>
            <person name="Kim W."/>
        </authorList>
    </citation>
    <scope>NUCLEOTIDE SEQUENCE [LARGE SCALE GENOMIC DNA]</scope>
    <source>
        <strain evidence="2">SNU_AA5</strain>
        <tissue evidence="2">Soma without cirri and trophi</tissue>
    </source>
</reference>
<evidence type="ECO:0000313" key="2">
    <source>
        <dbReference type="EMBL" id="KAF0300767.1"/>
    </source>
</evidence>
<evidence type="ECO:0000313" key="3">
    <source>
        <dbReference type="Proteomes" id="UP000440578"/>
    </source>
</evidence>
<dbReference type="EMBL" id="VIIS01001237">
    <property type="protein sequence ID" value="KAF0300767.1"/>
    <property type="molecule type" value="Genomic_DNA"/>
</dbReference>
<dbReference type="OrthoDB" id="6366166at2759"/>
<feature type="compositionally biased region" description="Acidic residues" evidence="1">
    <location>
        <begin position="85"/>
        <end position="105"/>
    </location>
</feature>
<sequence length="284" mass="30814">MGAIEFTPSPPPAKDLAIDAIGGKCLQDVLLNSTINDPKEAAGMATSSLGSVTAVGKGIDNTNLDGAVVPSDVVEARRRRSTDYPEYEVCEEGEEPPPPDPEDPDAPTCKTPTQLAVMDLKRKAARQVPTMMESVKQLQEKLMSIVLPGEDPFTLRTPDGLEMSLVMMEGWALDGYRMRLGEAEYQFPSLCAILHEESNCSAAYNMTVGLQTINWPTLLYSYGDGTEAVSRDSSNLQLKLVQQLPGTNELEQVPVYDLPSHQRVRITVPRGKQGEKPVLPGGSV</sequence>
<accession>A0A6A4VXU7</accession>
<comment type="caution">
    <text evidence="2">The sequence shown here is derived from an EMBL/GenBank/DDBJ whole genome shotgun (WGS) entry which is preliminary data.</text>
</comment>
<dbReference type="Proteomes" id="UP000440578">
    <property type="component" value="Unassembled WGS sequence"/>
</dbReference>
<protein>
    <submittedName>
        <fullName evidence="2">Uncharacterized protein</fullName>
    </submittedName>
</protein>
<organism evidence="2 3">
    <name type="scientific">Amphibalanus amphitrite</name>
    <name type="common">Striped barnacle</name>
    <name type="synonym">Balanus amphitrite</name>
    <dbReference type="NCBI Taxonomy" id="1232801"/>
    <lineage>
        <taxon>Eukaryota</taxon>
        <taxon>Metazoa</taxon>
        <taxon>Ecdysozoa</taxon>
        <taxon>Arthropoda</taxon>
        <taxon>Crustacea</taxon>
        <taxon>Multicrustacea</taxon>
        <taxon>Cirripedia</taxon>
        <taxon>Thoracica</taxon>
        <taxon>Thoracicalcarea</taxon>
        <taxon>Balanomorpha</taxon>
        <taxon>Balanoidea</taxon>
        <taxon>Balanidae</taxon>
        <taxon>Amphibalaninae</taxon>
        <taxon>Amphibalanus</taxon>
    </lineage>
</organism>
<gene>
    <name evidence="2" type="ORF">FJT64_003276</name>
</gene>